<dbReference type="EMBL" id="REGN01010134">
    <property type="protein sequence ID" value="RMZ99621.1"/>
    <property type="molecule type" value="Genomic_DNA"/>
</dbReference>
<organism evidence="1 2">
    <name type="scientific">Brachionus plicatilis</name>
    <name type="common">Marine rotifer</name>
    <name type="synonym">Brachionus muelleri</name>
    <dbReference type="NCBI Taxonomy" id="10195"/>
    <lineage>
        <taxon>Eukaryota</taxon>
        <taxon>Metazoa</taxon>
        <taxon>Spiralia</taxon>
        <taxon>Gnathifera</taxon>
        <taxon>Rotifera</taxon>
        <taxon>Eurotatoria</taxon>
        <taxon>Monogononta</taxon>
        <taxon>Pseudotrocha</taxon>
        <taxon>Ploima</taxon>
        <taxon>Brachionidae</taxon>
        <taxon>Brachionus</taxon>
    </lineage>
</organism>
<name>A0A3M7PKG9_BRAPC</name>
<accession>A0A3M7PKG9</accession>
<keyword evidence="2" id="KW-1185">Reference proteome</keyword>
<dbReference type="AlphaFoldDB" id="A0A3M7PKG9"/>
<gene>
    <name evidence="1" type="ORF">BpHYR1_005961</name>
</gene>
<sequence length="91" mass="10269">MVKPAAPSYDKTRTKTRRSMYPLVEDHIVWLPPPSSFLILDLGPAYGRVMVVYNGCKNRSKLEKMLCCNKKNSSAIDMLLCSNVDQSAVLY</sequence>
<evidence type="ECO:0000313" key="1">
    <source>
        <dbReference type="EMBL" id="RMZ99621.1"/>
    </source>
</evidence>
<dbReference type="Proteomes" id="UP000276133">
    <property type="component" value="Unassembled WGS sequence"/>
</dbReference>
<reference evidence="1 2" key="1">
    <citation type="journal article" date="2018" name="Sci. Rep.">
        <title>Genomic signatures of local adaptation to the degree of environmental predictability in rotifers.</title>
        <authorList>
            <person name="Franch-Gras L."/>
            <person name="Hahn C."/>
            <person name="Garcia-Roger E.M."/>
            <person name="Carmona M.J."/>
            <person name="Serra M."/>
            <person name="Gomez A."/>
        </authorList>
    </citation>
    <scope>NUCLEOTIDE SEQUENCE [LARGE SCALE GENOMIC DNA]</scope>
    <source>
        <strain evidence="1">HYR1</strain>
    </source>
</reference>
<protein>
    <submittedName>
        <fullName evidence="1">Uncharacterized protein</fullName>
    </submittedName>
</protein>
<comment type="caution">
    <text evidence="1">The sequence shown here is derived from an EMBL/GenBank/DDBJ whole genome shotgun (WGS) entry which is preliminary data.</text>
</comment>
<evidence type="ECO:0000313" key="2">
    <source>
        <dbReference type="Proteomes" id="UP000276133"/>
    </source>
</evidence>
<proteinExistence type="predicted"/>